<evidence type="ECO:0000256" key="2">
    <source>
        <dbReference type="ARBA" id="ARBA00001974"/>
    </source>
</evidence>
<evidence type="ECO:0000256" key="10">
    <source>
        <dbReference type="ARBA" id="ARBA00023002"/>
    </source>
</evidence>
<dbReference type="GO" id="GO:0008941">
    <property type="term" value="F:nitric oxide dioxygenase NAD(P)H activity"/>
    <property type="evidence" value="ECO:0007669"/>
    <property type="project" value="UniProtKB-EC"/>
</dbReference>
<evidence type="ECO:0000256" key="8">
    <source>
        <dbReference type="ARBA" id="ARBA00022827"/>
    </source>
</evidence>
<comment type="catalytic activity">
    <reaction evidence="14">
        <text>2 nitric oxide + NADPH + 2 O2 = 2 nitrate + NADP(+) + H(+)</text>
        <dbReference type="Rhea" id="RHEA:19465"/>
        <dbReference type="ChEBI" id="CHEBI:15378"/>
        <dbReference type="ChEBI" id="CHEBI:15379"/>
        <dbReference type="ChEBI" id="CHEBI:16480"/>
        <dbReference type="ChEBI" id="CHEBI:17632"/>
        <dbReference type="ChEBI" id="CHEBI:57783"/>
        <dbReference type="ChEBI" id="CHEBI:58349"/>
        <dbReference type="EC" id="1.14.12.17"/>
    </reaction>
</comment>
<dbReference type="FunFam" id="1.10.490.10:FF:000003">
    <property type="entry name" value="Flavohemoprotein"/>
    <property type="match status" value="1"/>
</dbReference>
<accession>A0A1J5RGP1</accession>
<keyword evidence="11" id="KW-0408">Iron</keyword>
<comment type="catalytic activity">
    <reaction evidence="13">
        <text>2 nitric oxide + NADH + 2 O2 = 2 nitrate + NAD(+) + H(+)</text>
        <dbReference type="Rhea" id="RHEA:19469"/>
        <dbReference type="ChEBI" id="CHEBI:15378"/>
        <dbReference type="ChEBI" id="CHEBI:15379"/>
        <dbReference type="ChEBI" id="CHEBI:16480"/>
        <dbReference type="ChEBI" id="CHEBI:17632"/>
        <dbReference type="ChEBI" id="CHEBI:57540"/>
        <dbReference type="ChEBI" id="CHEBI:57945"/>
        <dbReference type="EC" id="1.14.12.17"/>
    </reaction>
</comment>
<dbReference type="PROSITE" id="PS01033">
    <property type="entry name" value="GLOBIN"/>
    <property type="match status" value="1"/>
</dbReference>
<feature type="domain" description="Globin" evidence="15">
    <location>
        <begin position="1"/>
        <end position="138"/>
    </location>
</feature>
<sequence length="399" mass="43896">MLSTAAKPYIDASVPVLREHGLAITSIFYKNMLEDHPELNNLFNMGNQANGSQQQSLASAVFAYAANIDNSAALAPVIERIVHKHVSIGIKPAHYPIVGKYLLGAIKQVLGDAASVELISAWGEAYGLLADALIEAEARLYQVSGFGADTWMKMMVVNREQQGEDIVSFTLKASDNQIVPDFKPGQYVSVATYLDVIKLRQLRQYSLSDAPGKNSFRISVKREIGDEFKPEGMVSNWLHQHVNVGTILDISHPYGNFTPDINAAHPIALISAGVGITPMISILNSIAEQNPERVVLFAHAARSRSHLSHDCDVKQAQTVMKNLRSALFFNEMFEDSEGIYAGRMNLTELVDGKLDNAEFYICGPQAFMDDQWSALVELGVSLSNIHREVFGPESLNHLI</sequence>
<dbReference type="Pfam" id="PF00175">
    <property type="entry name" value="NAD_binding_1"/>
    <property type="match status" value="1"/>
</dbReference>
<dbReference type="Gene3D" id="1.10.490.10">
    <property type="entry name" value="Globins"/>
    <property type="match status" value="1"/>
</dbReference>
<dbReference type="PANTHER" id="PTHR43396:SF3">
    <property type="entry name" value="FLAVOHEMOPROTEIN"/>
    <property type="match status" value="1"/>
</dbReference>
<dbReference type="GO" id="GO:0020037">
    <property type="term" value="F:heme binding"/>
    <property type="evidence" value="ECO:0007669"/>
    <property type="project" value="InterPro"/>
</dbReference>
<evidence type="ECO:0000259" key="16">
    <source>
        <dbReference type="PROSITE" id="PS51384"/>
    </source>
</evidence>
<dbReference type="SUPFAM" id="SSF52343">
    <property type="entry name" value="Ferredoxin reductase-like, C-terminal NADP-linked domain"/>
    <property type="match status" value="1"/>
</dbReference>
<dbReference type="InterPro" id="IPR017938">
    <property type="entry name" value="Riboflavin_synthase-like_b-brl"/>
</dbReference>
<evidence type="ECO:0000256" key="1">
    <source>
        <dbReference type="ARBA" id="ARBA00001970"/>
    </source>
</evidence>
<comment type="cofactor">
    <cofactor evidence="1">
        <name>heme b</name>
        <dbReference type="ChEBI" id="CHEBI:60344"/>
    </cofactor>
</comment>
<dbReference type="FunFam" id="2.40.30.10:FF:000034">
    <property type="entry name" value="Flavohemoprotein"/>
    <property type="match status" value="1"/>
</dbReference>
<dbReference type="EC" id="1.14.12.17" evidence="4"/>
<dbReference type="AlphaFoldDB" id="A0A1J5RGP1"/>
<keyword evidence="7" id="KW-0479">Metal-binding</keyword>
<evidence type="ECO:0000256" key="4">
    <source>
        <dbReference type="ARBA" id="ARBA00012229"/>
    </source>
</evidence>
<keyword evidence="12" id="KW-0520">NAD</keyword>
<evidence type="ECO:0000256" key="9">
    <source>
        <dbReference type="ARBA" id="ARBA00022857"/>
    </source>
</evidence>
<keyword evidence="10 17" id="KW-0560">Oxidoreductase</keyword>
<reference evidence="17" key="1">
    <citation type="submission" date="2016-10" db="EMBL/GenBank/DDBJ databases">
        <title>Sequence of Gallionella enrichment culture.</title>
        <authorList>
            <person name="Poehlein A."/>
            <person name="Muehling M."/>
            <person name="Daniel R."/>
        </authorList>
    </citation>
    <scope>NUCLEOTIDE SEQUENCE</scope>
</reference>
<dbReference type="InterPro" id="IPR039261">
    <property type="entry name" value="FNR_nucleotide-bd"/>
</dbReference>
<dbReference type="PANTHER" id="PTHR43396">
    <property type="entry name" value="FLAVOHEMOPROTEIN"/>
    <property type="match status" value="1"/>
</dbReference>
<dbReference type="InterPro" id="IPR012292">
    <property type="entry name" value="Globin/Proto"/>
</dbReference>
<dbReference type="CDD" id="cd06184">
    <property type="entry name" value="flavohem_like_fad_nad_binding"/>
    <property type="match status" value="1"/>
</dbReference>
<dbReference type="Pfam" id="PF00042">
    <property type="entry name" value="Globin"/>
    <property type="match status" value="1"/>
</dbReference>
<evidence type="ECO:0000256" key="7">
    <source>
        <dbReference type="ARBA" id="ARBA00022723"/>
    </source>
</evidence>
<proteinExistence type="inferred from homology"/>
<dbReference type="CDD" id="cd08922">
    <property type="entry name" value="FHb-globin"/>
    <property type="match status" value="1"/>
</dbReference>
<evidence type="ECO:0000259" key="15">
    <source>
        <dbReference type="PROSITE" id="PS01033"/>
    </source>
</evidence>
<dbReference type="EMBL" id="MLJW01000268">
    <property type="protein sequence ID" value="OIQ91159.1"/>
    <property type="molecule type" value="Genomic_DNA"/>
</dbReference>
<keyword evidence="8" id="KW-0274">FAD</keyword>
<evidence type="ECO:0000256" key="6">
    <source>
        <dbReference type="ARBA" id="ARBA00022630"/>
    </source>
</evidence>
<evidence type="ECO:0000256" key="3">
    <source>
        <dbReference type="ARBA" id="ARBA00006401"/>
    </source>
</evidence>
<dbReference type="InterPro" id="IPR017927">
    <property type="entry name" value="FAD-bd_FR_type"/>
</dbReference>
<keyword evidence="6" id="KW-0285">Flavoprotein</keyword>
<dbReference type="InterPro" id="IPR009050">
    <property type="entry name" value="Globin-like_sf"/>
</dbReference>
<dbReference type="Pfam" id="PF00970">
    <property type="entry name" value="FAD_binding_6"/>
    <property type="match status" value="1"/>
</dbReference>
<dbReference type="GO" id="GO:0046210">
    <property type="term" value="P:nitric oxide catabolic process"/>
    <property type="evidence" value="ECO:0007669"/>
    <property type="project" value="TreeGrafter"/>
</dbReference>
<name>A0A1J5RGP1_9ZZZZ</name>
<dbReference type="Gene3D" id="2.40.30.10">
    <property type="entry name" value="Translation factors"/>
    <property type="match status" value="1"/>
</dbReference>
<keyword evidence="9" id="KW-0521">NADP</keyword>
<comment type="cofactor">
    <cofactor evidence="2">
        <name>FAD</name>
        <dbReference type="ChEBI" id="CHEBI:57692"/>
    </cofactor>
</comment>
<dbReference type="GO" id="GO:0071949">
    <property type="term" value="F:FAD binding"/>
    <property type="evidence" value="ECO:0007669"/>
    <property type="project" value="TreeGrafter"/>
</dbReference>
<dbReference type="GO" id="GO:0046872">
    <property type="term" value="F:metal ion binding"/>
    <property type="evidence" value="ECO:0007669"/>
    <property type="project" value="UniProtKB-KW"/>
</dbReference>
<organism evidence="17">
    <name type="scientific">mine drainage metagenome</name>
    <dbReference type="NCBI Taxonomy" id="410659"/>
    <lineage>
        <taxon>unclassified sequences</taxon>
        <taxon>metagenomes</taxon>
        <taxon>ecological metagenomes</taxon>
    </lineage>
</organism>
<dbReference type="PRINTS" id="PR00406">
    <property type="entry name" value="CYTB5RDTASE"/>
</dbReference>
<dbReference type="PRINTS" id="PR00371">
    <property type="entry name" value="FPNCR"/>
</dbReference>
<dbReference type="Gene3D" id="3.40.50.80">
    <property type="entry name" value="Nucleotide-binding domain of ferredoxin-NADP reductase (FNR) module"/>
    <property type="match status" value="1"/>
</dbReference>
<keyword evidence="5" id="KW-0349">Heme</keyword>
<dbReference type="GO" id="GO:0019825">
    <property type="term" value="F:oxygen binding"/>
    <property type="evidence" value="ECO:0007669"/>
    <property type="project" value="InterPro"/>
</dbReference>
<evidence type="ECO:0000256" key="12">
    <source>
        <dbReference type="ARBA" id="ARBA00023027"/>
    </source>
</evidence>
<evidence type="ECO:0000313" key="17">
    <source>
        <dbReference type="EMBL" id="OIQ91159.1"/>
    </source>
</evidence>
<comment type="similarity">
    <text evidence="3">In the C-terminal section; belongs to the flavoprotein pyridine nucleotide cytochrome reductase family.</text>
</comment>
<dbReference type="NCBIfam" id="NF009805">
    <property type="entry name" value="PRK13289.1"/>
    <property type="match status" value="1"/>
</dbReference>
<gene>
    <name evidence="17" type="primary">hmp_1</name>
    <name evidence="17" type="ORF">GALL_269560</name>
</gene>
<protein>
    <recommendedName>
        <fullName evidence="4">nitric oxide dioxygenase</fullName>
        <ecNumber evidence="4">1.14.12.17</ecNumber>
    </recommendedName>
</protein>
<feature type="domain" description="FAD-binding FR-type" evidence="16">
    <location>
        <begin position="149"/>
        <end position="260"/>
    </location>
</feature>
<dbReference type="PROSITE" id="PS51384">
    <property type="entry name" value="FAD_FR"/>
    <property type="match status" value="1"/>
</dbReference>
<dbReference type="SUPFAM" id="SSF46458">
    <property type="entry name" value="Globin-like"/>
    <property type="match status" value="1"/>
</dbReference>
<dbReference type="InterPro" id="IPR001709">
    <property type="entry name" value="Flavoprot_Pyr_Nucl_cyt_Rdtase"/>
</dbReference>
<dbReference type="SUPFAM" id="SSF63380">
    <property type="entry name" value="Riboflavin synthase domain-like"/>
    <property type="match status" value="1"/>
</dbReference>
<comment type="caution">
    <text evidence="17">The sequence shown here is derived from an EMBL/GenBank/DDBJ whole genome shotgun (WGS) entry which is preliminary data.</text>
</comment>
<dbReference type="InterPro" id="IPR000971">
    <property type="entry name" value="Globin"/>
</dbReference>
<evidence type="ECO:0000256" key="13">
    <source>
        <dbReference type="ARBA" id="ARBA00048649"/>
    </source>
</evidence>
<dbReference type="InterPro" id="IPR001433">
    <property type="entry name" value="OxRdtase_FAD/NAD-bd"/>
</dbReference>
<dbReference type="GO" id="GO:0071500">
    <property type="term" value="P:cellular response to nitrosative stress"/>
    <property type="evidence" value="ECO:0007669"/>
    <property type="project" value="TreeGrafter"/>
</dbReference>
<evidence type="ECO:0000256" key="5">
    <source>
        <dbReference type="ARBA" id="ARBA00022617"/>
    </source>
</evidence>
<evidence type="ECO:0000256" key="14">
    <source>
        <dbReference type="ARBA" id="ARBA00049433"/>
    </source>
</evidence>
<dbReference type="InterPro" id="IPR008333">
    <property type="entry name" value="Cbr1-like_FAD-bd_dom"/>
</dbReference>
<evidence type="ECO:0000256" key="11">
    <source>
        <dbReference type="ARBA" id="ARBA00023004"/>
    </source>
</evidence>